<reference evidence="8 9" key="1">
    <citation type="submission" date="2008-10" db="EMBL/GenBank/DDBJ databases">
        <title>Draft genome sequence of Bacteroides dorei (DSM 17855).</title>
        <authorList>
            <person name="Sudarsanam P."/>
            <person name="Ley R."/>
            <person name="Guruge J."/>
            <person name="Turnbaugh P.J."/>
            <person name="Mahowald M."/>
            <person name="Liep D."/>
            <person name="Gordon J."/>
        </authorList>
    </citation>
    <scope>NUCLEOTIDE SEQUENCE [LARGE SCALE GENOMIC DNA]</scope>
    <source>
        <strain evidence="8 9">DSM 17855</strain>
    </source>
</reference>
<dbReference type="InterPro" id="IPR002104">
    <property type="entry name" value="Integrase_catalytic"/>
</dbReference>
<feature type="domain" description="Tyr recombinase" evidence="6">
    <location>
        <begin position="137"/>
        <end position="325"/>
    </location>
</feature>
<dbReference type="Pfam" id="PF00589">
    <property type="entry name" value="Phage_integrase"/>
    <property type="match status" value="1"/>
</dbReference>
<name>B6W529_9BACT</name>
<sequence length="353" mass="40946">MSYFLIYSPKFINDKNMKPTDFAKKLTDFLSKYLPCERGLSTNTIESYKTTFILFITFMEEKKNIAVNKLAIKNITKENIIAFLEWLQSERHCSTATRNVRLAALHSFFRYLQYEMPENLNEWQQILSIKAKKNIKKNVNYLTVDGIQLLLQQPDQSTKKGRRDLAMLSLMYDCAARVQEIIDLTPAMIRLTKPYTIKVIGKGNKPRIVPLMEKQVIHLKRYLVENKLLESHANFSPLFSNSRNEKFTRQGIANILQTYANAARVKDSTLIPKLSPHSLRHSKAMHLLQAGVNLVYIRDILGHESVLTTEIYARTDSKQKREAIENAYVDVINKESPIWVGNDNLLDWLKNFK</sequence>
<protein>
    <recommendedName>
        <fullName evidence="10">Integrase</fullName>
    </recommendedName>
</protein>
<evidence type="ECO:0000259" key="7">
    <source>
        <dbReference type="PROSITE" id="PS51900"/>
    </source>
</evidence>
<organism evidence="8 9">
    <name type="scientific">Phocaeicola dorei DSM 17855</name>
    <dbReference type="NCBI Taxonomy" id="483217"/>
    <lineage>
        <taxon>Bacteria</taxon>
        <taxon>Pseudomonadati</taxon>
        <taxon>Bacteroidota</taxon>
        <taxon>Bacteroidia</taxon>
        <taxon>Bacteroidales</taxon>
        <taxon>Bacteroidaceae</taxon>
        <taxon>Phocaeicola</taxon>
    </lineage>
</organism>
<dbReference type="GO" id="GO:0006310">
    <property type="term" value="P:DNA recombination"/>
    <property type="evidence" value="ECO:0007669"/>
    <property type="project" value="UniProtKB-KW"/>
</dbReference>
<dbReference type="PROSITE" id="PS51898">
    <property type="entry name" value="TYR_RECOMBINASE"/>
    <property type="match status" value="1"/>
</dbReference>
<dbReference type="SUPFAM" id="SSF56349">
    <property type="entry name" value="DNA breaking-rejoining enzymes"/>
    <property type="match status" value="1"/>
</dbReference>
<proteinExistence type="predicted"/>
<evidence type="ECO:0000313" key="8">
    <source>
        <dbReference type="EMBL" id="EEB22893.1"/>
    </source>
</evidence>
<keyword evidence="2" id="KW-0229">DNA integration</keyword>
<evidence type="ECO:0000313" key="9">
    <source>
        <dbReference type="Proteomes" id="UP000004849"/>
    </source>
</evidence>
<dbReference type="PROSITE" id="PS51900">
    <property type="entry name" value="CB"/>
    <property type="match status" value="1"/>
</dbReference>
<evidence type="ECO:0008006" key="10">
    <source>
        <dbReference type="Google" id="ProtNLM"/>
    </source>
</evidence>
<evidence type="ECO:0000259" key="6">
    <source>
        <dbReference type="PROSITE" id="PS51898"/>
    </source>
</evidence>
<keyword evidence="4" id="KW-0233">DNA recombination</keyword>
<keyword evidence="1" id="KW-0159">Chromosome partition</keyword>
<dbReference type="InterPro" id="IPR004107">
    <property type="entry name" value="Integrase_SAM-like_N"/>
</dbReference>
<evidence type="ECO:0000256" key="2">
    <source>
        <dbReference type="ARBA" id="ARBA00022908"/>
    </source>
</evidence>
<dbReference type="GO" id="GO:0007059">
    <property type="term" value="P:chromosome segregation"/>
    <property type="evidence" value="ECO:0007669"/>
    <property type="project" value="UniProtKB-KW"/>
</dbReference>
<evidence type="ECO:0000256" key="3">
    <source>
        <dbReference type="ARBA" id="ARBA00023125"/>
    </source>
</evidence>
<dbReference type="Gene3D" id="1.10.150.130">
    <property type="match status" value="1"/>
</dbReference>
<dbReference type="GO" id="GO:0003677">
    <property type="term" value="F:DNA binding"/>
    <property type="evidence" value="ECO:0007669"/>
    <property type="project" value="UniProtKB-UniRule"/>
</dbReference>
<evidence type="ECO:0000256" key="4">
    <source>
        <dbReference type="ARBA" id="ARBA00023172"/>
    </source>
</evidence>
<dbReference type="Proteomes" id="UP000004849">
    <property type="component" value="Unassembled WGS sequence"/>
</dbReference>
<dbReference type="CDD" id="cd01182">
    <property type="entry name" value="INT_RitC_C_like"/>
    <property type="match status" value="1"/>
</dbReference>
<feature type="domain" description="Core-binding (CB)" evidence="7">
    <location>
        <begin position="20"/>
        <end position="113"/>
    </location>
</feature>
<dbReference type="InterPro" id="IPR010998">
    <property type="entry name" value="Integrase_recombinase_N"/>
</dbReference>
<dbReference type="InterPro" id="IPR050090">
    <property type="entry name" value="Tyrosine_recombinase_XerCD"/>
</dbReference>
<evidence type="ECO:0000256" key="1">
    <source>
        <dbReference type="ARBA" id="ARBA00022829"/>
    </source>
</evidence>
<evidence type="ECO:0000256" key="5">
    <source>
        <dbReference type="PROSITE-ProRule" id="PRU01248"/>
    </source>
</evidence>
<gene>
    <name evidence="8" type="ORF">BACDOR_04680</name>
</gene>
<dbReference type="EMBL" id="ABWZ01000083">
    <property type="protein sequence ID" value="EEB22893.1"/>
    <property type="molecule type" value="Genomic_DNA"/>
</dbReference>
<accession>B6W529</accession>
<dbReference type="InterPro" id="IPR011010">
    <property type="entry name" value="DNA_brk_join_enz"/>
</dbReference>
<dbReference type="HOGENOM" id="CLU_027562_9_1_10"/>
<keyword evidence="3 5" id="KW-0238">DNA-binding</keyword>
<dbReference type="Gene3D" id="1.10.443.10">
    <property type="entry name" value="Intergrase catalytic core"/>
    <property type="match status" value="1"/>
</dbReference>
<reference evidence="8 9" key="2">
    <citation type="submission" date="2008-10" db="EMBL/GenBank/DDBJ databases">
        <authorList>
            <person name="Fulton L."/>
            <person name="Clifton S."/>
            <person name="Fulton B."/>
            <person name="Xu J."/>
            <person name="Minx P."/>
            <person name="Pepin K.H."/>
            <person name="Johnson M."/>
            <person name="Thiruvilangam P."/>
            <person name="Bhonagiri V."/>
            <person name="Nash W.E."/>
            <person name="Mardis E.R."/>
            <person name="Wilson R.K."/>
        </authorList>
    </citation>
    <scope>NUCLEOTIDE SEQUENCE [LARGE SCALE GENOMIC DNA]</scope>
    <source>
        <strain evidence="8 9">DSM 17855</strain>
    </source>
</reference>
<dbReference type="PANTHER" id="PTHR30349">
    <property type="entry name" value="PHAGE INTEGRASE-RELATED"/>
    <property type="match status" value="1"/>
</dbReference>
<dbReference type="GO" id="GO:0015074">
    <property type="term" value="P:DNA integration"/>
    <property type="evidence" value="ECO:0007669"/>
    <property type="project" value="UniProtKB-KW"/>
</dbReference>
<dbReference type="Pfam" id="PF02899">
    <property type="entry name" value="Phage_int_SAM_1"/>
    <property type="match status" value="1"/>
</dbReference>
<dbReference type="InterPro" id="IPR044068">
    <property type="entry name" value="CB"/>
</dbReference>
<dbReference type="AlphaFoldDB" id="B6W529"/>
<dbReference type="PANTHER" id="PTHR30349:SF81">
    <property type="entry name" value="TYROSINE RECOMBINASE XERC"/>
    <property type="match status" value="1"/>
</dbReference>
<dbReference type="InterPro" id="IPR013762">
    <property type="entry name" value="Integrase-like_cat_sf"/>
</dbReference>